<proteinExistence type="predicted"/>
<dbReference type="Gene3D" id="3.40.50.11350">
    <property type="match status" value="1"/>
</dbReference>
<protein>
    <submittedName>
        <fullName evidence="1">Uncharacterized protein</fullName>
    </submittedName>
</protein>
<organism evidence="1 2">
    <name type="scientific">Ligilactobacillus ubinensis</name>
    <dbReference type="NCBI Taxonomy" id="2876789"/>
    <lineage>
        <taxon>Bacteria</taxon>
        <taxon>Bacillati</taxon>
        <taxon>Bacillota</taxon>
        <taxon>Bacilli</taxon>
        <taxon>Lactobacillales</taxon>
        <taxon>Lactobacillaceae</taxon>
        <taxon>Ligilactobacillus</taxon>
    </lineage>
</organism>
<accession>A0A9X2FM35</accession>
<sequence>MDIRRKIKFFILTHSNFGNICRYIYTCFFKRERLERNVSFGKINNKKVIYIIRPNAENDIQGLMSLFIQVMRKIDYANRNDYIPYVDFKNYLTQYYDGINNVWEYFFLQPNSLEYSEVYKYKNIILSGKKLLNGEDDSLYKDTIFYDEKKCEKCHNLITKNISFSNRVEELVLNELKNIDVRNCIGVYARGTDYTKLKPVGEHIQPPIDMIINSMHVFHKKYPEMDFFIVTEDDNIYQRIKKEFPKNIKIVSFDKFIKNYNFKGFLSESKLLDSNLEIRGLDYLVKLIILAKCECLISSITMGSIATYAMNGGKYKEKKIFNLGLYK</sequence>
<comment type="caution">
    <text evidence="1">The sequence shown here is derived from an EMBL/GenBank/DDBJ whole genome shotgun (WGS) entry which is preliminary data.</text>
</comment>
<gene>
    <name evidence="1" type="ORF">LB941_11975</name>
</gene>
<dbReference type="Proteomes" id="UP001139006">
    <property type="component" value="Unassembled WGS sequence"/>
</dbReference>
<dbReference type="EMBL" id="JAIULA010000036">
    <property type="protein sequence ID" value="MCP0888047.1"/>
    <property type="molecule type" value="Genomic_DNA"/>
</dbReference>
<keyword evidence="2" id="KW-1185">Reference proteome</keyword>
<name>A0A9X2FM35_9LACO</name>
<reference evidence="1 2" key="1">
    <citation type="journal article" date="2023" name="Int. J. Syst. Evol. Microbiol.">
        <title>Ligilactobacillus ubinensis sp. nov., a novel species isolated from the wild ferment of a durian fruit (Durio zibethinus).</title>
        <authorList>
            <person name="Heng Y.C."/>
            <person name="Menon N."/>
            <person name="Chen B."/>
            <person name="Loo B.Z.L."/>
            <person name="Wong G.W.J."/>
            <person name="Lim A.C.H."/>
            <person name="Silvaraju S."/>
            <person name="Kittelmann S."/>
        </authorList>
    </citation>
    <scope>NUCLEOTIDE SEQUENCE [LARGE SCALE GENOMIC DNA]</scope>
    <source>
        <strain evidence="1 2">WILCCON 0076</strain>
    </source>
</reference>
<evidence type="ECO:0000313" key="1">
    <source>
        <dbReference type="EMBL" id="MCP0888047.1"/>
    </source>
</evidence>
<dbReference type="RefSeq" id="WP_253362217.1">
    <property type="nucleotide sequence ID" value="NZ_JAIULA010000036.1"/>
</dbReference>
<dbReference type="AlphaFoldDB" id="A0A9X2FM35"/>
<evidence type="ECO:0000313" key="2">
    <source>
        <dbReference type="Proteomes" id="UP001139006"/>
    </source>
</evidence>